<dbReference type="Proteomes" id="UP000078046">
    <property type="component" value="Unassembled WGS sequence"/>
</dbReference>
<dbReference type="PANTHER" id="PTHR43220">
    <property type="match status" value="1"/>
</dbReference>
<evidence type="ECO:0000313" key="10">
    <source>
        <dbReference type="Proteomes" id="UP000078046"/>
    </source>
</evidence>
<gene>
    <name evidence="9" type="ORF">A3Q56_00819</name>
</gene>
<dbReference type="OrthoDB" id="3364966at2759"/>
<evidence type="ECO:0000256" key="2">
    <source>
        <dbReference type="ARBA" id="ARBA00022692"/>
    </source>
</evidence>
<sequence length="244" mass="28211">MNRIFFVPVIFTCATLLLYYLSFNAPSLKKGNITYRFTFPTRFQHIKDLSTMFHTYKHQHYLYVFVIFVSVYLYKQTFAIPGSVLMNIIAGVIYGMPFGFFLCCILTSIGSSLCYILSYLCGSHTVNRLFSHKLINIRKKIQEHRHSLLFFLLFTRLFPMSPNWLMNISAPHVNIPLSQFFTSVLLGLMPYNYICVQAGAMINEYQSIDDIFSVATLIKLCSMALAMIIPGTIINRLLDKRRTK</sequence>
<comment type="similarity">
    <text evidence="6">Belongs to the TMEM41 family.</text>
</comment>
<evidence type="ECO:0000259" key="8">
    <source>
        <dbReference type="Pfam" id="PF09335"/>
    </source>
</evidence>
<keyword evidence="10" id="KW-1185">Reference proteome</keyword>
<dbReference type="AlphaFoldDB" id="A0A177BAR9"/>
<evidence type="ECO:0000313" key="9">
    <source>
        <dbReference type="EMBL" id="OAF71418.1"/>
    </source>
</evidence>
<evidence type="ECO:0000256" key="3">
    <source>
        <dbReference type="ARBA" id="ARBA00022729"/>
    </source>
</evidence>
<dbReference type="InterPro" id="IPR045014">
    <property type="entry name" value="TM41A/B"/>
</dbReference>
<evidence type="ECO:0000256" key="4">
    <source>
        <dbReference type="ARBA" id="ARBA00022989"/>
    </source>
</evidence>
<feature type="transmembrane region" description="Helical" evidence="7">
    <location>
        <begin position="61"/>
        <end position="78"/>
    </location>
</feature>
<name>A0A177BAR9_9BILA</name>
<evidence type="ECO:0000256" key="6">
    <source>
        <dbReference type="ARBA" id="ARBA00025797"/>
    </source>
</evidence>
<dbReference type="EMBL" id="LWCA01000053">
    <property type="protein sequence ID" value="OAF71418.1"/>
    <property type="molecule type" value="Genomic_DNA"/>
</dbReference>
<keyword evidence="5 7" id="KW-0472">Membrane</keyword>
<evidence type="ECO:0000256" key="5">
    <source>
        <dbReference type="ARBA" id="ARBA00023136"/>
    </source>
</evidence>
<comment type="caution">
    <text evidence="9">The sequence shown here is derived from an EMBL/GenBank/DDBJ whole genome shotgun (WGS) entry which is preliminary data.</text>
</comment>
<organism evidence="9 10">
    <name type="scientific">Intoshia linei</name>
    <dbReference type="NCBI Taxonomy" id="1819745"/>
    <lineage>
        <taxon>Eukaryota</taxon>
        <taxon>Metazoa</taxon>
        <taxon>Spiralia</taxon>
        <taxon>Lophotrochozoa</taxon>
        <taxon>Mesozoa</taxon>
        <taxon>Orthonectida</taxon>
        <taxon>Rhopaluridae</taxon>
        <taxon>Intoshia</taxon>
    </lineage>
</organism>
<dbReference type="GO" id="GO:0016020">
    <property type="term" value="C:membrane"/>
    <property type="evidence" value="ECO:0007669"/>
    <property type="project" value="UniProtKB-SubCell"/>
</dbReference>
<accession>A0A177BAR9</accession>
<keyword evidence="4 7" id="KW-1133">Transmembrane helix</keyword>
<feature type="domain" description="VTT" evidence="8">
    <location>
        <begin position="80"/>
        <end position="200"/>
    </location>
</feature>
<dbReference type="PANTHER" id="PTHR43220:SF21">
    <property type="entry name" value="TRANSMEMBRANE PROTEIN 41A"/>
    <property type="match status" value="1"/>
</dbReference>
<evidence type="ECO:0000256" key="7">
    <source>
        <dbReference type="SAM" id="Phobius"/>
    </source>
</evidence>
<keyword evidence="3" id="KW-0732">Signal</keyword>
<reference evidence="9 10" key="1">
    <citation type="submission" date="2016-04" db="EMBL/GenBank/DDBJ databases">
        <title>The genome of Intoshia linei affirms orthonectids as highly simplified spiralians.</title>
        <authorList>
            <person name="Mikhailov K.V."/>
            <person name="Slusarev G.S."/>
            <person name="Nikitin M.A."/>
            <person name="Logacheva M.D."/>
            <person name="Penin A."/>
            <person name="Aleoshin V."/>
            <person name="Panchin Y.V."/>
        </authorList>
    </citation>
    <scope>NUCLEOTIDE SEQUENCE [LARGE SCALE GENOMIC DNA]</scope>
    <source>
        <strain evidence="9">Intl2013</strain>
        <tissue evidence="9">Whole animal</tissue>
    </source>
</reference>
<keyword evidence="2 7" id="KW-0812">Transmembrane</keyword>
<dbReference type="Pfam" id="PF09335">
    <property type="entry name" value="VTT_dom"/>
    <property type="match status" value="1"/>
</dbReference>
<comment type="subcellular location">
    <subcellularLocation>
        <location evidence="1">Membrane</location>
        <topology evidence="1">Multi-pass membrane protein</topology>
    </subcellularLocation>
</comment>
<evidence type="ECO:0000256" key="1">
    <source>
        <dbReference type="ARBA" id="ARBA00004141"/>
    </source>
</evidence>
<proteinExistence type="inferred from homology"/>
<protein>
    <submittedName>
        <fullName evidence="9">Transmembrane protein 41A</fullName>
    </submittedName>
</protein>
<feature type="transmembrane region" description="Helical" evidence="7">
    <location>
        <begin position="211"/>
        <end position="234"/>
    </location>
</feature>
<dbReference type="InterPro" id="IPR032816">
    <property type="entry name" value="VTT_dom"/>
</dbReference>
<feature type="transmembrane region" description="Helical" evidence="7">
    <location>
        <begin position="98"/>
        <end position="121"/>
    </location>
</feature>
<feature type="transmembrane region" description="Helical" evidence="7">
    <location>
        <begin position="6"/>
        <end position="23"/>
    </location>
</feature>